<evidence type="ECO:0000313" key="2">
    <source>
        <dbReference type="EMBL" id="PVM90630.1"/>
    </source>
</evidence>
<dbReference type="CDD" id="cd05828">
    <property type="entry name" value="Sortase_D_1"/>
    <property type="match status" value="1"/>
</dbReference>
<accession>A0A2T9K3T6</accession>
<protein>
    <submittedName>
        <fullName evidence="2">Class GN sortase</fullName>
    </submittedName>
</protein>
<keyword evidence="1" id="KW-0378">Hydrolase</keyword>
<dbReference type="InterPro" id="IPR022445">
    <property type="entry name" value="Sortase_proteobact_type"/>
</dbReference>
<proteinExistence type="predicted"/>
<dbReference type="InterPro" id="IPR041999">
    <property type="entry name" value="Sortase_D_1"/>
</dbReference>
<dbReference type="SUPFAM" id="SSF63817">
    <property type="entry name" value="Sortase"/>
    <property type="match status" value="1"/>
</dbReference>
<dbReference type="Proteomes" id="UP000245073">
    <property type="component" value="Unassembled WGS sequence"/>
</dbReference>
<dbReference type="InterPro" id="IPR005754">
    <property type="entry name" value="Sortase"/>
</dbReference>
<comment type="caution">
    <text evidence="2">The sequence shown here is derived from an EMBL/GenBank/DDBJ whole genome shotgun (WGS) entry which is preliminary data.</text>
</comment>
<evidence type="ECO:0000256" key="1">
    <source>
        <dbReference type="ARBA" id="ARBA00022801"/>
    </source>
</evidence>
<name>A0A2T9K3T6_9CAUL</name>
<dbReference type="AlphaFoldDB" id="A0A2T9K3T6"/>
<evidence type="ECO:0000313" key="3">
    <source>
        <dbReference type="Proteomes" id="UP000245073"/>
    </source>
</evidence>
<gene>
    <name evidence="2" type="ORF">DDF67_09365</name>
</gene>
<dbReference type="EMBL" id="QDKQ01000034">
    <property type="protein sequence ID" value="PVM90630.1"/>
    <property type="molecule type" value="Genomic_DNA"/>
</dbReference>
<dbReference type="InterPro" id="IPR023365">
    <property type="entry name" value="Sortase_dom-sf"/>
</dbReference>
<sequence>MSRANSLLGAARRRLPFLLPALAAGGLGLALCGQGLWIHAKAALAQVLLERAFEQSQRQGGAPVRPWSWADTWPTARIAFPNQSERVIALDGASGQALAFGPGHVAGTPQAGERGTAVYAAHRDTHFAVLGRVKPGDPILVERADGKIVRFEVTGARVVRWDASGLDPRAPGQGLALATCWPLDAKAHGPLRYVVMARPVETSLTLSDLQDRKGMTTLTR</sequence>
<organism evidence="2 3">
    <name type="scientific">Caulobacter endophyticus</name>
    <dbReference type="NCBI Taxonomy" id="2172652"/>
    <lineage>
        <taxon>Bacteria</taxon>
        <taxon>Pseudomonadati</taxon>
        <taxon>Pseudomonadota</taxon>
        <taxon>Alphaproteobacteria</taxon>
        <taxon>Caulobacterales</taxon>
        <taxon>Caulobacteraceae</taxon>
        <taxon>Caulobacter</taxon>
    </lineage>
</organism>
<dbReference type="RefSeq" id="WP_109100617.1">
    <property type="nucleotide sequence ID" value="NZ_QDKQ01000034.1"/>
</dbReference>
<dbReference type="GO" id="GO:0016787">
    <property type="term" value="F:hydrolase activity"/>
    <property type="evidence" value="ECO:0007669"/>
    <property type="project" value="UniProtKB-KW"/>
</dbReference>
<reference evidence="2 3" key="1">
    <citation type="submission" date="2018-04" db="EMBL/GenBank/DDBJ databases">
        <title>The genome sequence of Caulobacter sp. 744.</title>
        <authorList>
            <person name="Gao J."/>
            <person name="Sun J."/>
        </authorList>
    </citation>
    <scope>NUCLEOTIDE SEQUENCE [LARGE SCALE GENOMIC DNA]</scope>
    <source>
        <strain evidence="2 3">774</strain>
    </source>
</reference>
<dbReference type="OrthoDB" id="9790661at2"/>
<dbReference type="Gene3D" id="2.40.260.10">
    <property type="entry name" value="Sortase"/>
    <property type="match status" value="1"/>
</dbReference>
<dbReference type="NCBIfam" id="TIGR03784">
    <property type="entry name" value="marine_sortase"/>
    <property type="match status" value="1"/>
</dbReference>
<keyword evidence="3" id="KW-1185">Reference proteome</keyword>
<dbReference type="Pfam" id="PF04203">
    <property type="entry name" value="Sortase"/>
    <property type="match status" value="1"/>
</dbReference>